<dbReference type="Pfam" id="PF18453">
    <property type="entry name" value="C4bp_oligo"/>
    <property type="match status" value="1"/>
</dbReference>
<dbReference type="FunFam" id="2.10.70.10:FF:000014">
    <property type="entry name" value="Membrane cofactor protein"/>
    <property type="match status" value="1"/>
</dbReference>
<keyword evidence="3" id="KW-0677">Repeat</keyword>
<dbReference type="InParanoid" id="A0A6I8MXD1"/>
<dbReference type="InterPro" id="IPR051277">
    <property type="entry name" value="SEZ6_CSMD_C4BPB_Regulators"/>
</dbReference>
<organism evidence="8 9">
    <name type="scientific">Ornithorhynchus anatinus</name>
    <name type="common">Duckbill platypus</name>
    <dbReference type="NCBI Taxonomy" id="9258"/>
    <lineage>
        <taxon>Eukaryota</taxon>
        <taxon>Metazoa</taxon>
        <taxon>Chordata</taxon>
        <taxon>Craniata</taxon>
        <taxon>Vertebrata</taxon>
        <taxon>Euteleostomi</taxon>
        <taxon>Mammalia</taxon>
        <taxon>Monotremata</taxon>
        <taxon>Ornithorhynchidae</taxon>
        <taxon>Ornithorhynchus</taxon>
    </lineage>
</organism>
<keyword evidence="4 5" id="KW-1015">Disulfide bond</keyword>
<dbReference type="SUPFAM" id="SSF57535">
    <property type="entry name" value="Complement control module/SCR domain"/>
    <property type="match status" value="3"/>
</dbReference>
<dbReference type="CDD" id="cd00033">
    <property type="entry name" value="CCP"/>
    <property type="match status" value="3"/>
</dbReference>
<accession>A0A6I8MXD1</accession>
<dbReference type="PANTHER" id="PTHR45656:SF14">
    <property type="entry name" value="C4B-BINDING PROTEIN BETA CHAIN"/>
    <property type="match status" value="1"/>
</dbReference>
<dbReference type="OrthoDB" id="6480633at2759"/>
<feature type="domain" description="Sushi" evidence="7">
    <location>
        <begin position="139"/>
        <end position="195"/>
    </location>
</feature>
<dbReference type="InterPro" id="IPR040514">
    <property type="entry name" value="C4bp_oligo"/>
</dbReference>
<sequence length="266" mass="29596">MNFWLVSYIGAIWLLIPSVGGICPEPLAANHSILIVLEKEDETWVTYSCTKGYHLVGKKTLFCNASHKWDRPAPSCLPGHCPNPLVANGQRSPPEQGPVAEQETVSFTCDDGYVLKGSGSSQCLENHTWSPPLPTCRTTNCPSPKKPAHGQFTANDLTSGSTVTYHCEEGFQLVGRLSRKCVDGEWSGEEPICEEACVAHTQALLQVEKILIGLRCVCLWLKRNICEVVKEGIQLQKCQPRWEELKSSLEIKKLHLENEKLQLERS</sequence>
<evidence type="ECO:0000256" key="1">
    <source>
        <dbReference type="ARBA" id="ARBA00022659"/>
    </source>
</evidence>
<reference evidence="8" key="3">
    <citation type="submission" date="2025-09" db="UniProtKB">
        <authorList>
            <consortium name="Ensembl"/>
        </authorList>
    </citation>
    <scope>IDENTIFICATION</scope>
    <source>
        <strain evidence="8">Glennie</strain>
    </source>
</reference>
<dbReference type="InterPro" id="IPR000436">
    <property type="entry name" value="Sushi_SCR_CCP_dom"/>
</dbReference>
<dbReference type="GeneTree" id="ENSGT00940000163065"/>
<dbReference type="PANTHER" id="PTHR45656">
    <property type="entry name" value="PROTEIN CBR-CLEC-78"/>
    <property type="match status" value="1"/>
</dbReference>
<dbReference type="FunCoup" id="A0A6I8MXD1">
    <property type="interactions" value="133"/>
</dbReference>
<dbReference type="RefSeq" id="XP_028924308.1">
    <property type="nucleotide sequence ID" value="XM_029068475.2"/>
</dbReference>
<dbReference type="InterPro" id="IPR035976">
    <property type="entry name" value="Sushi/SCR/CCP_sf"/>
</dbReference>
<protein>
    <submittedName>
        <fullName evidence="8">Complement component 4 binding protein beta</fullName>
    </submittedName>
</protein>
<dbReference type="PROSITE" id="PS50923">
    <property type="entry name" value="SUSHI"/>
    <property type="match status" value="3"/>
</dbReference>
<dbReference type="Gene3D" id="2.10.70.10">
    <property type="entry name" value="Complement Module, domain 1"/>
    <property type="match status" value="3"/>
</dbReference>
<dbReference type="Ensembl" id="ENSOANT00000062446.1">
    <property type="protein sequence ID" value="ENSOANP00000033356.1"/>
    <property type="gene ID" value="ENSOANG00000050383.1"/>
</dbReference>
<reference evidence="8" key="2">
    <citation type="submission" date="2025-08" db="UniProtKB">
        <authorList>
            <consortium name="Ensembl"/>
        </authorList>
    </citation>
    <scope>IDENTIFICATION</scope>
    <source>
        <strain evidence="8">Glennie</strain>
    </source>
</reference>
<evidence type="ECO:0000256" key="4">
    <source>
        <dbReference type="ARBA" id="ARBA00023157"/>
    </source>
</evidence>
<dbReference type="KEGG" id="oaa:103170832"/>
<dbReference type="Proteomes" id="UP000002279">
    <property type="component" value="Chromosome 7"/>
</dbReference>
<evidence type="ECO:0000259" key="7">
    <source>
        <dbReference type="PROSITE" id="PS50923"/>
    </source>
</evidence>
<evidence type="ECO:0000256" key="6">
    <source>
        <dbReference type="SAM" id="SignalP"/>
    </source>
</evidence>
<dbReference type="SMART" id="SM00032">
    <property type="entry name" value="CCP"/>
    <property type="match status" value="3"/>
</dbReference>
<dbReference type="Pfam" id="PF00084">
    <property type="entry name" value="Sushi"/>
    <property type="match status" value="3"/>
</dbReference>
<dbReference type="Gene3D" id="1.20.5.3730">
    <property type="match status" value="1"/>
</dbReference>
<evidence type="ECO:0000313" key="9">
    <source>
        <dbReference type="Proteomes" id="UP000002279"/>
    </source>
</evidence>
<dbReference type="CTD" id="725"/>
<proteinExistence type="predicted"/>
<keyword evidence="1 5" id="KW-0768">Sushi</keyword>
<evidence type="ECO:0000256" key="2">
    <source>
        <dbReference type="ARBA" id="ARBA00022729"/>
    </source>
</evidence>
<feature type="domain" description="Sushi" evidence="7">
    <location>
        <begin position="21"/>
        <end position="78"/>
    </location>
</feature>
<name>A0A6I8MXD1_ORNAN</name>
<feature type="disulfide bond" evidence="5">
    <location>
        <begin position="109"/>
        <end position="136"/>
    </location>
</feature>
<keyword evidence="2 6" id="KW-0732">Signal</keyword>
<evidence type="ECO:0000256" key="3">
    <source>
        <dbReference type="ARBA" id="ARBA00022737"/>
    </source>
</evidence>
<feature type="domain" description="Sushi" evidence="7">
    <location>
        <begin position="79"/>
        <end position="138"/>
    </location>
</feature>
<comment type="caution">
    <text evidence="5">Lacks conserved residue(s) required for the propagation of feature annotation.</text>
</comment>
<keyword evidence="9" id="KW-1185">Reference proteome</keyword>
<feature type="disulfide bond" evidence="5">
    <location>
        <begin position="49"/>
        <end position="76"/>
    </location>
</feature>
<evidence type="ECO:0000313" key="8">
    <source>
        <dbReference type="Ensembl" id="ENSOANP00000033356.1"/>
    </source>
</evidence>
<feature type="signal peptide" evidence="6">
    <location>
        <begin position="1"/>
        <end position="21"/>
    </location>
</feature>
<dbReference type="GeneID" id="103170832"/>
<dbReference type="AlphaFoldDB" id="A0A6I8MXD1"/>
<gene>
    <name evidence="8" type="primary">C4BPB</name>
</gene>
<dbReference type="Bgee" id="ENSOANG00000050383">
    <property type="expression patterns" value="Expressed in liver and 5 other cell types or tissues"/>
</dbReference>
<feature type="chain" id="PRO_5026204473" evidence="6">
    <location>
        <begin position="22"/>
        <end position="266"/>
    </location>
</feature>
<reference evidence="8 9" key="1">
    <citation type="journal article" date="2008" name="Nature">
        <title>Genome analysis of the platypus reveals unique signatures of evolution.</title>
        <authorList>
            <person name="Warren W.C."/>
            <person name="Hillier L.W."/>
            <person name="Marshall Graves J.A."/>
            <person name="Birney E."/>
            <person name="Ponting C.P."/>
            <person name="Grutzner F."/>
            <person name="Belov K."/>
            <person name="Miller W."/>
            <person name="Clarke L."/>
            <person name="Chinwalla A.T."/>
            <person name="Yang S.P."/>
            <person name="Heger A."/>
            <person name="Locke D.P."/>
            <person name="Miethke P."/>
            <person name="Waters P.D."/>
            <person name="Veyrunes F."/>
            <person name="Fulton L."/>
            <person name="Fulton B."/>
            <person name="Graves T."/>
            <person name="Wallis J."/>
            <person name="Puente X.S."/>
            <person name="Lopez-Otin C."/>
            <person name="Ordonez G.R."/>
            <person name="Eichler E.E."/>
            <person name="Chen L."/>
            <person name="Cheng Z."/>
            <person name="Deakin J.E."/>
            <person name="Alsop A."/>
            <person name="Thompson K."/>
            <person name="Kirby P."/>
            <person name="Papenfuss A.T."/>
            <person name="Wakefield M.J."/>
            <person name="Olender T."/>
            <person name="Lancet D."/>
            <person name="Huttley G.A."/>
            <person name="Smit A.F."/>
            <person name="Pask A."/>
            <person name="Temple-Smith P."/>
            <person name="Batzer M.A."/>
            <person name="Walker J.A."/>
            <person name="Konkel M.K."/>
            <person name="Harris R.S."/>
            <person name="Whittington C.M."/>
            <person name="Wong E.S."/>
            <person name="Gemmell N.J."/>
            <person name="Buschiazzo E."/>
            <person name="Vargas Jentzsch I.M."/>
            <person name="Merkel A."/>
            <person name="Schmitz J."/>
            <person name="Zemann A."/>
            <person name="Churakov G."/>
            <person name="Kriegs J.O."/>
            <person name="Brosius J."/>
            <person name="Murchison E.P."/>
            <person name="Sachidanandam R."/>
            <person name="Smith C."/>
            <person name="Hannon G.J."/>
            <person name="Tsend-Ayush E."/>
            <person name="McMillan D."/>
            <person name="Attenborough R."/>
            <person name="Rens W."/>
            <person name="Ferguson-Smith M."/>
            <person name="Lefevre C.M."/>
            <person name="Sharp J.A."/>
            <person name="Nicholas K.R."/>
            <person name="Ray D.A."/>
            <person name="Kube M."/>
            <person name="Reinhardt R."/>
            <person name="Pringle T.H."/>
            <person name="Taylor J."/>
            <person name="Jones R.C."/>
            <person name="Nixon B."/>
            <person name="Dacheux J.L."/>
            <person name="Niwa H."/>
            <person name="Sekita Y."/>
            <person name="Huang X."/>
            <person name="Stark A."/>
            <person name="Kheradpour P."/>
            <person name="Kellis M."/>
            <person name="Flicek P."/>
            <person name="Chen Y."/>
            <person name="Webber C."/>
            <person name="Hardison R."/>
            <person name="Nelson J."/>
            <person name="Hallsworth-Pepin K."/>
            <person name="Delehaunty K."/>
            <person name="Markovic C."/>
            <person name="Minx P."/>
            <person name="Feng Y."/>
            <person name="Kremitzki C."/>
            <person name="Mitreva M."/>
            <person name="Glasscock J."/>
            <person name="Wylie T."/>
            <person name="Wohldmann P."/>
            <person name="Thiru P."/>
            <person name="Nhan M.N."/>
            <person name="Pohl C.S."/>
            <person name="Smith S.M."/>
            <person name="Hou S."/>
            <person name="Nefedov M."/>
            <person name="de Jong P.J."/>
            <person name="Renfree M.B."/>
            <person name="Mardis E.R."/>
            <person name="Wilson R.K."/>
        </authorList>
    </citation>
    <scope>NUCLEOTIDE SEQUENCE [LARGE SCALE GENOMIC DNA]</scope>
    <source>
        <strain evidence="8 9">Glennie</strain>
    </source>
</reference>
<evidence type="ECO:0000256" key="5">
    <source>
        <dbReference type="PROSITE-ProRule" id="PRU00302"/>
    </source>
</evidence>